<evidence type="ECO:0000313" key="3">
    <source>
        <dbReference type="Proteomes" id="UP000095009"/>
    </source>
</evidence>
<dbReference type="GO" id="GO:0003993">
    <property type="term" value="F:acid phosphatase activity"/>
    <property type="evidence" value="ECO:0007669"/>
    <property type="project" value="TreeGrafter"/>
</dbReference>
<organism evidence="2 3">
    <name type="scientific">Nadsonia fulvescens var. elongata DSM 6958</name>
    <dbReference type="NCBI Taxonomy" id="857566"/>
    <lineage>
        <taxon>Eukaryota</taxon>
        <taxon>Fungi</taxon>
        <taxon>Dikarya</taxon>
        <taxon>Ascomycota</taxon>
        <taxon>Saccharomycotina</taxon>
        <taxon>Dipodascomycetes</taxon>
        <taxon>Dipodascales</taxon>
        <taxon>Dipodascales incertae sedis</taxon>
        <taxon>Nadsonia</taxon>
    </lineage>
</organism>
<dbReference type="SUPFAM" id="SSF53254">
    <property type="entry name" value="Phosphoglycerate mutase-like"/>
    <property type="match status" value="1"/>
</dbReference>
<accession>A0A1E3PFE1</accession>
<reference evidence="2 3" key="1">
    <citation type="journal article" date="2016" name="Proc. Natl. Acad. Sci. U.S.A.">
        <title>Comparative genomics of biotechnologically important yeasts.</title>
        <authorList>
            <person name="Riley R."/>
            <person name="Haridas S."/>
            <person name="Wolfe K.H."/>
            <person name="Lopes M.R."/>
            <person name="Hittinger C.T."/>
            <person name="Goeker M."/>
            <person name="Salamov A.A."/>
            <person name="Wisecaver J.H."/>
            <person name="Long T.M."/>
            <person name="Calvey C.H."/>
            <person name="Aerts A.L."/>
            <person name="Barry K.W."/>
            <person name="Choi C."/>
            <person name="Clum A."/>
            <person name="Coughlan A.Y."/>
            <person name="Deshpande S."/>
            <person name="Douglass A.P."/>
            <person name="Hanson S.J."/>
            <person name="Klenk H.-P."/>
            <person name="LaButti K.M."/>
            <person name="Lapidus A."/>
            <person name="Lindquist E.A."/>
            <person name="Lipzen A.M."/>
            <person name="Meier-Kolthoff J.P."/>
            <person name="Ohm R.A."/>
            <person name="Otillar R.P."/>
            <person name="Pangilinan J.L."/>
            <person name="Peng Y."/>
            <person name="Rokas A."/>
            <person name="Rosa C.A."/>
            <person name="Scheuner C."/>
            <person name="Sibirny A.A."/>
            <person name="Slot J.C."/>
            <person name="Stielow J.B."/>
            <person name="Sun H."/>
            <person name="Kurtzman C.P."/>
            <person name="Blackwell M."/>
            <person name="Grigoriev I.V."/>
            <person name="Jeffries T.W."/>
        </authorList>
    </citation>
    <scope>NUCLEOTIDE SEQUENCE [LARGE SCALE GENOMIC DNA]</scope>
    <source>
        <strain evidence="2 3">DSM 6958</strain>
    </source>
</reference>
<keyword evidence="1" id="KW-0378">Hydrolase</keyword>
<dbReference type="InterPro" id="IPR000560">
    <property type="entry name" value="His_Pase_clade-2"/>
</dbReference>
<name>A0A1E3PFE1_9ASCO</name>
<dbReference type="STRING" id="857566.A0A1E3PFE1"/>
<dbReference type="CDD" id="cd07061">
    <property type="entry name" value="HP_HAP_like"/>
    <property type="match status" value="1"/>
</dbReference>
<protein>
    <submittedName>
        <fullName evidence="2">Phosphoglycerate mutase-like protein</fullName>
    </submittedName>
</protein>
<dbReference type="Gene3D" id="3.40.50.1240">
    <property type="entry name" value="Phosphoglycerate mutase-like"/>
    <property type="match status" value="1"/>
</dbReference>
<dbReference type="AlphaFoldDB" id="A0A1E3PFE1"/>
<dbReference type="PANTHER" id="PTHR20963">
    <property type="entry name" value="MULTIPLE INOSITOL POLYPHOSPHATE PHOSPHATASE-RELATED"/>
    <property type="match status" value="1"/>
</dbReference>
<evidence type="ECO:0000256" key="1">
    <source>
        <dbReference type="ARBA" id="ARBA00022801"/>
    </source>
</evidence>
<dbReference type="Pfam" id="PF00328">
    <property type="entry name" value="His_Phos_2"/>
    <property type="match status" value="1"/>
</dbReference>
<proteinExistence type="predicted"/>
<dbReference type="PANTHER" id="PTHR20963:SF43">
    <property type="entry name" value="PUTATIVE (AFU_ORTHOLOGUE AFUA_7G01240)-RELATED"/>
    <property type="match status" value="1"/>
</dbReference>
<evidence type="ECO:0000313" key="2">
    <source>
        <dbReference type="EMBL" id="ODQ64133.1"/>
    </source>
</evidence>
<dbReference type="EMBL" id="KV454412">
    <property type="protein sequence ID" value="ODQ64133.1"/>
    <property type="molecule type" value="Genomic_DNA"/>
</dbReference>
<dbReference type="OrthoDB" id="6509975at2759"/>
<gene>
    <name evidence="2" type="ORF">NADFUDRAFT_27360</name>
</gene>
<sequence length="164" mass="19049">MQQICAFETSNRGYSDFYDIFNQKDWESYKYVQDLSFYYSRSFGSCQLITIAENHVNTTQTNNTSSFPVDQPFYLDMAHDSDIMYMLTIMDLDFLKQKIPSKYMDPTHQFISSWLVPFDARLNFEVLSCGSDNYIRAIFNGMVLPLDSMSDCPKNSDGLCKVDD</sequence>
<dbReference type="Proteomes" id="UP000095009">
    <property type="component" value="Unassembled WGS sequence"/>
</dbReference>
<keyword evidence="3" id="KW-1185">Reference proteome</keyword>
<dbReference type="InterPro" id="IPR029033">
    <property type="entry name" value="His_PPase_superfam"/>
</dbReference>